<feature type="transmembrane region" description="Helical" evidence="6">
    <location>
        <begin position="482"/>
        <end position="502"/>
    </location>
</feature>
<keyword evidence="8" id="KW-1185">Reference proteome</keyword>
<dbReference type="InterPro" id="IPR001248">
    <property type="entry name" value="Pur-cyt_permease"/>
</dbReference>
<evidence type="ECO:0000313" key="7">
    <source>
        <dbReference type="EMBL" id="KAK9770289.1"/>
    </source>
</evidence>
<dbReference type="Gene3D" id="1.10.4160.10">
    <property type="entry name" value="Hydantoin permease"/>
    <property type="match status" value="1"/>
</dbReference>
<evidence type="ECO:0000256" key="6">
    <source>
        <dbReference type="SAM" id="Phobius"/>
    </source>
</evidence>
<feature type="transmembrane region" description="Helical" evidence="6">
    <location>
        <begin position="82"/>
        <end position="100"/>
    </location>
</feature>
<keyword evidence="3 6" id="KW-0812">Transmembrane</keyword>
<evidence type="ECO:0000256" key="1">
    <source>
        <dbReference type="ARBA" id="ARBA00004141"/>
    </source>
</evidence>
<feature type="transmembrane region" description="Helical" evidence="6">
    <location>
        <begin position="436"/>
        <end position="462"/>
    </location>
</feature>
<comment type="similarity">
    <text evidence="2">Belongs to the purine-cytosine permease (2.A.39) family.</text>
</comment>
<gene>
    <name evidence="7" type="ORF">SCAR479_13030</name>
</gene>
<name>A0ABR2X941_9PEZI</name>
<dbReference type="InterPro" id="IPR045225">
    <property type="entry name" value="Uracil/uridine/allantoin_perm"/>
</dbReference>
<evidence type="ECO:0000313" key="8">
    <source>
        <dbReference type="Proteomes" id="UP001465668"/>
    </source>
</evidence>
<feature type="transmembrane region" description="Helical" evidence="6">
    <location>
        <begin position="106"/>
        <end position="126"/>
    </location>
</feature>
<dbReference type="EMBL" id="JARVKM010000096">
    <property type="protein sequence ID" value="KAK9770289.1"/>
    <property type="molecule type" value="Genomic_DNA"/>
</dbReference>
<proteinExistence type="inferred from homology"/>
<feature type="transmembrane region" description="Helical" evidence="6">
    <location>
        <begin position="232"/>
        <end position="252"/>
    </location>
</feature>
<protein>
    <submittedName>
        <fullName evidence="7">Allantoin</fullName>
    </submittedName>
</protein>
<evidence type="ECO:0000256" key="2">
    <source>
        <dbReference type="ARBA" id="ARBA00008974"/>
    </source>
</evidence>
<dbReference type="Pfam" id="PF02133">
    <property type="entry name" value="Transp_cyt_pur"/>
    <property type="match status" value="1"/>
</dbReference>
<evidence type="ECO:0000256" key="4">
    <source>
        <dbReference type="ARBA" id="ARBA00022989"/>
    </source>
</evidence>
<dbReference type="PANTHER" id="PTHR30618:SF0">
    <property type="entry name" value="PURINE-URACIL PERMEASE NCS1"/>
    <property type="match status" value="1"/>
</dbReference>
<feature type="transmembrane region" description="Helical" evidence="6">
    <location>
        <begin position="514"/>
        <end position="536"/>
    </location>
</feature>
<dbReference type="PANTHER" id="PTHR30618">
    <property type="entry name" value="NCS1 FAMILY PURINE/PYRIMIDINE TRANSPORTER"/>
    <property type="match status" value="1"/>
</dbReference>
<feature type="transmembrane region" description="Helical" evidence="6">
    <location>
        <begin position="311"/>
        <end position="332"/>
    </location>
</feature>
<keyword evidence="5 6" id="KW-0472">Membrane</keyword>
<reference evidence="7 8" key="1">
    <citation type="submission" date="2024-02" db="EMBL/GenBank/DDBJ databases">
        <title>First draft genome assembly of two strains of Seiridium cardinale.</title>
        <authorList>
            <person name="Emiliani G."/>
            <person name="Scali E."/>
        </authorList>
    </citation>
    <scope>NUCLEOTIDE SEQUENCE [LARGE SCALE GENOMIC DNA]</scope>
    <source>
        <strain evidence="7 8">BM-138-000479</strain>
    </source>
</reference>
<comment type="subcellular location">
    <subcellularLocation>
        <location evidence="1">Membrane</location>
        <topology evidence="1">Multi-pass membrane protein</topology>
    </subcellularLocation>
</comment>
<feature type="transmembrane region" description="Helical" evidence="6">
    <location>
        <begin position="206"/>
        <end position="226"/>
    </location>
</feature>
<organism evidence="7 8">
    <name type="scientific">Seiridium cardinale</name>
    <dbReference type="NCBI Taxonomy" id="138064"/>
    <lineage>
        <taxon>Eukaryota</taxon>
        <taxon>Fungi</taxon>
        <taxon>Dikarya</taxon>
        <taxon>Ascomycota</taxon>
        <taxon>Pezizomycotina</taxon>
        <taxon>Sordariomycetes</taxon>
        <taxon>Xylariomycetidae</taxon>
        <taxon>Amphisphaeriales</taxon>
        <taxon>Sporocadaceae</taxon>
        <taxon>Seiridium</taxon>
    </lineage>
</organism>
<evidence type="ECO:0000256" key="3">
    <source>
        <dbReference type="ARBA" id="ARBA00022692"/>
    </source>
</evidence>
<feature type="transmembrane region" description="Helical" evidence="6">
    <location>
        <begin position="405"/>
        <end position="430"/>
    </location>
</feature>
<feature type="transmembrane region" description="Helical" evidence="6">
    <location>
        <begin position="361"/>
        <end position="384"/>
    </location>
</feature>
<accession>A0ABR2X941</accession>
<sequence length="586" mass="64509">MVAIASPFSREKAGRMRASVAEACSSWSNLKLALQVKNTLGENQSRYVDADPLWVNEGKLILTRDLEPTPPEKRTWDFKTYCLFYFGISFGNWTLGSTMIGIGLNWWQSIVVIFVSQTIASIAMAFNSRAASRYHLGYPAISRAVFGMYGSYYFVGARAVLAAVWYGIQLYSGANHVGNMLRAIFGDSYNNIPNRIPESAGITTKAMLSFILFWLVHLIFCFFRPYQLKKFFWFKGFIMLPAVAGVFIYCMIESGGKISNTLAQSSVTGGLGWAIMHGINSGMGNTATLITNQPDIARWAKSPRASVVSQVMVQPLSVTLSATFGILATAGINGKWGLELWNPWDLLDAIQDHHNGSGARFAIFLAALCWTISILGTNIAANMISFGSDAALLWPRYIDMKRGFFIAQILGYAIVPWKILASATVFTTFLSGYGLFMASVVAIMIADYFVLTRGNIATAWLFNPKKTNIHFRYHGGWNIQAVIAYLAGIALPFPGFAASLGASGVNQAGNDLFYLGWLLSFSTALVVYIVLCKLWPTKNQKLVRERNMGWEEYASVQIEDDSSSSAQEMGVSHFVVGDESGKKIAG</sequence>
<keyword evidence="4 6" id="KW-1133">Transmembrane helix</keyword>
<evidence type="ECO:0000256" key="5">
    <source>
        <dbReference type="ARBA" id="ARBA00023136"/>
    </source>
</evidence>
<comment type="caution">
    <text evidence="7">The sequence shown here is derived from an EMBL/GenBank/DDBJ whole genome shotgun (WGS) entry which is preliminary data.</text>
</comment>
<dbReference type="Proteomes" id="UP001465668">
    <property type="component" value="Unassembled WGS sequence"/>
</dbReference>